<organism evidence="1 2">
    <name type="scientific">Trametes sanguinea</name>
    <dbReference type="NCBI Taxonomy" id="158606"/>
    <lineage>
        <taxon>Eukaryota</taxon>
        <taxon>Fungi</taxon>
        <taxon>Dikarya</taxon>
        <taxon>Basidiomycota</taxon>
        <taxon>Agaricomycotina</taxon>
        <taxon>Agaricomycetes</taxon>
        <taxon>Polyporales</taxon>
        <taxon>Polyporaceae</taxon>
        <taxon>Trametes</taxon>
    </lineage>
</organism>
<reference evidence="1" key="1">
    <citation type="submission" date="2022-08" db="EMBL/GenBank/DDBJ databases">
        <title>Genome Sequence of Pycnoporus sanguineus.</title>
        <authorList>
            <person name="Buettner E."/>
        </authorList>
    </citation>
    <scope>NUCLEOTIDE SEQUENCE</scope>
    <source>
        <strain evidence="1">CG-C14</strain>
    </source>
</reference>
<sequence>MPRVRSLRTQALSPKRDVSPGPPSPTFTETTNASVLNFGPDGPQKIITRTNLKASLQAYEDLLNRCATYRAALLTMSKAAAGFADAMEACSGLKGPSYESGTRMQAAAGLHHLMSNHFHVMAETLDKQFEKPLRQHLENYRTVVNVSSLMLTVIAKALHNVDIKERSNAYERALREKSRIIRQTEMGNMKQKGRNLQTFREALAVLQRQVDELDELKARHYQEIVEHEEEVWDFVQGKICLVVRSTMDVFDRLTSKA</sequence>
<accession>A0ACC1PVI8</accession>
<evidence type="ECO:0000313" key="1">
    <source>
        <dbReference type="EMBL" id="KAJ3003435.1"/>
    </source>
</evidence>
<gene>
    <name evidence="1" type="ORF">NUW54_g5298</name>
</gene>
<comment type="caution">
    <text evidence="1">The sequence shown here is derived from an EMBL/GenBank/DDBJ whole genome shotgun (WGS) entry which is preliminary data.</text>
</comment>
<dbReference type="Proteomes" id="UP001144978">
    <property type="component" value="Unassembled WGS sequence"/>
</dbReference>
<evidence type="ECO:0000313" key="2">
    <source>
        <dbReference type="Proteomes" id="UP001144978"/>
    </source>
</evidence>
<name>A0ACC1PVI8_9APHY</name>
<dbReference type="EMBL" id="JANSHE010001290">
    <property type="protein sequence ID" value="KAJ3003435.1"/>
    <property type="molecule type" value="Genomic_DNA"/>
</dbReference>
<protein>
    <submittedName>
        <fullName evidence="1">Uncharacterized protein</fullName>
    </submittedName>
</protein>
<proteinExistence type="predicted"/>
<keyword evidence="2" id="KW-1185">Reference proteome</keyword>